<reference evidence="3" key="1">
    <citation type="submission" date="2021-02" db="EMBL/GenBank/DDBJ databases">
        <authorList>
            <person name="Nowell W R."/>
        </authorList>
    </citation>
    <scope>NUCLEOTIDE SEQUENCE</scope>
</reference>
<dbReference type="PANTHER" id="PTHR43625:SF40">
    <property type="entry name" value="ALDO-KETO REDUCTASE YAKC [NADP(+)]"/>
    <property type="match status" value="1"/>
</dbReference>
<dbReference type="PRINTS" id="PR00069">
    <property type="entry name" value="ALDKETRDTASE"/>
</dbReference>
<dbReference type="InterPro" id="IPR036812">
    <property type="entry name" value="NAD(P)_OxRdtase_dom_sf"/>
</dbReference>
<organism evidence="3 4">
    <name type="scientific">Adineta steineri</name>
    <dbReference type="NCBI Taxonomy" id="433720"/>
    <lineage>
        <taxon>Eukaryota</taxon>
        <taxon>Metazoa</taxon>
        <taxon>Spiralia</taxon>
        <taxon>Gnathifera</taxon>
        <taxon>Rotifera</taxon>
        <taxon>Eurotatoria</taxon>
        <taxon>Bdelloidea</taxon>
        <taxon>Adinetida</taxon>
        <taxon>Adinetidae</taxon>
        <taxon>Adineta</taxon>
    </lineage>
</organism>
<evidence type="ECO:0000313" key="4">
    <source>
        <dbReference type="Proteomes" id="UP000663868"/>
    </source>
</evidence>
<dbReference type="Gene3D" id="3.20.20.100">
    <property type="entry name" value="NADP-dependent oxidoreductase domain"/>
    <property type="match status" value="1"/>
</dbReference>
<evidence type="ECO:0000313" key="3">
    <source>
        <dbReference type="EMBL" id="CAF4029324.1"/>
    </source>
</evidence>
<dbReference type="AlphaFoldDB" id="A0A819QGX5"/>
<dbReference type="InterPro" id="IPR050791">
    <property type="entry name" value="Aldo-Keto_reductase"/>
</dbReference>
<dbReference type="SUPFAM" id="SSF51430">
    <property type="entry name" value="NAD(P)-linked oxidoreductase"/>
    <property type="match status" value="1"/>
</dbReference>
<evidence type="ECO:0000259" key="2">
    <source>
        <dbReference type="Pfam" id="PF00248"/>
    </source>
</evidence>
<comment type="caution">
    <text evidence="3">The sequence shown here is derived from an EMBL/GenBank/DDBJ whole genome shotgun (WGS) entry which is preliminary data.</text>
</comment>
<keyword evidence="1" id="KW-0560">Oxidoreductase</keyword>
<sequence length="484" mass="56101">MGNRQQKQQHRSHVRYHQIELDHPDTIYLPNGIVSGTVLTTKKCKSFILLTGIIRFQKHKQKQIENCEIIFFSSKFSLISSCTTKQNFRFHLNEHLPPSFNNLNIFPNISYSINLVYKKSKEKIYSSIPIYIYPYIQIDQPSLLTPLFFGSIDNQYYKTNIKIKINRSVFKFGDVIQIFYELQNPSEEYIQKIDISLGIYYLVESNIYQEDISDSIENTNYILSKHKLIRHHTLLNIPNKTFLPATFKYKYDEKDNHSFFNLSIDYKIQFKIYLGNPEDLWQIDVPIIIFLATKFAVSESPDGESSTTRGDAPYVCEVSNRSFKRLGLDYVDLYYIHRIDKNAPIEETVGAMKELVDAGKVKYIGLSECFSDTLRRAYAVHPIACVQIEYTPFSLDIERDEIGLLKICRELGVAIVCYSPLGRGMLTGQYKSPDDFEDNDYRRTFPRFSKESFPKNLQLVDQLAAIAKKKGSTPGQLTSVWILA</sequence>
<dbReference type="GO" id="GO:0005737">
    <property type="term" value="C:cytoplasm"/>
    <property type="evidence" value="ECO:0007669"/>
    <property type="project" value="TreeGrafter"/>
</dbReference>
<dbReference type="Pfam" id="PF00248">
    <property type="entry name" value="Aldo_ket_red"/>
    <property type="match status" value="1"/>
</dbReference>
<dbReference type="GO" id="GO:0016491">
    <property type="term" value="F:oxidoreductase activity"/>
    <property type="evidence" value="ECO:0007669"/>
    <property type="project" value="UniProtKB-KW"/>
</dbReference>
<dbReference type="InterPro" id="IPR020471">
    <property type="entry name" value="AKR"/>
</dbReference>
<name>A0A819QGX5_9BILA</name>
<dbReference type="EMBL" id="CAJOBB010003245">
    <property type="protein sequence ID" value="CAF4029324.1"/>
    <property type="molecule type" value="Genomic_DNA"/>
</dbReference>
<dbReference type="Proteomes" id="UP000663868">
    <property type="component" value="Unassembled WGS sequence"/>
</dbReference>
<protein>
    <recommendedName>
        <fullName evidence="2">NADP-dependent oxidoreductase domain-containing protein</fullName>
    </recommendedName>
</protein>
<feature type="domain" description="NADP-dependent oxidoreductase" evidence="2">
    <location>
        <begin position="289"/>
        <end position="483"/>
    </location>
</feature>
<evidence type="ECO:0000256" key="1">
    <source>
        <dbReference type="ARBA" id="ARBA00023002"/>
    </source>
</evidence>
<accession>A0A819QGX5</accession>
<dbReference type="PANTHER" id="PTHR43625">
    <property type="entry name" value="AFLATOXIN B1 ALDEHYDE REDUCTASE"/>
    <property type="match status" value="1"/>
</dbReference>
<proteinExistence type="predicted"/>
<dbReference type="InterPro" id="IPR023210">
    <property type="entry name" value="NADP_OxRdtase_dom"/>
</dbReference>
<gene>
    <name evidence="3" type="ORF">KXQ929_LOCUS30192</name>
</gene>